<protein>
    <submittedName>
        <fullName evidence="1">Uncharacterized protein</fullName>
    </submittedName>
</protein>
<dbReference type="Proteomes" id="UP001055879">
    <property type="component" value="Linkage Group LG04"/>
</dbReference>
<keyword evidence="2" id="KW-1185">Reference proteome</keyword>
<evidence type="ECO:0000313" key="1">
    <source>
        <dbReference type="EMBL" id="KAI3733792.1"/>
    </source>
</evidence>
<evidence type="ECO:0000313" key="2">
    <source>
        <dbReference type="Proteomes" id="UP001055879"/>
    </source>
</evidence>
<proteinExistence type="predicted"/>
<organism evidence="1 2">
    <name type="scientific">Arctium lappa</name>
    <name type="common">Greater burdock</name>
    <name type="synonym">Lappa major</name>
    <dbReference type="NCBI Taxonomy" id="4217"/>
    <lineage>
        <taxon>Eukaryota</taxon>
        <taxon>Viridiplantae</taxon>
        <taxon>Streptophyta</taxon>
        <taxon>Embryophyta</taxon>
        <taxon>Tracheophyta</taxon>
        <taxon>Spermatophyta</taxon>
        <taxon>Magnoliopsida</taxon>
        <taxon>eudicotyledons</taxon>
        <taxon>Gunneridae</taxon>
        <taxon>Pentapetalae</taxon>
        <taxon>asterids</taxon>
        <taxon>campanulids</taxon>
        <taxon>Asterales</taxon>
        <taxon>Asteraceae</taxon>
        <taxon>Carduoideae</taxon>
        <taxon>Cardueae</taxon>
        <taxon>Arctiinae</taxon>
        <taxon>Arctium</taxon>
    </lineage>
</organism>
<sequence length="89" mass="10149">MKILDRIDGGNLTVVKTWRSSSFLKGWLSSPCSSLSLQVLGFYTDLVLHLEECFDSLCSHRLFSTVVPYCGVFIGLWMLEFHLEVCEDQ</sequence>
<comment type="caution">
    <text evidence="1">The sequence shown here is derived from an EMBL/GenBank/DDBJ whole genome shotgun (WGS) entry which is preliminary data.</text>
</comment>
<reference evidence="1 2" key="2">
    <citation type="journal article" date="2022" name="Mol. Ecol. Resour.">
        <title>The genomes of chicory, endive, great burdock and yacon provide insights into Asteraceae paleo-polyploidization history and plant inulin production.</title>
        <authorList>
            <person name="Fan W."/>
            <person name="Wang S."/>
            <person name="Wang H."/>
            <person name="Wang A."/>
            <person name="Jiang F."/>
            <person name="Liu H."/>
            <person name="Zhao H."/>
            <person name="Xu D."/>
            <person name="Zhang Y."/>
        </authorList>
    </citation>
    <scope>NUCLEOTIDE SEQUENCE [LARGE SCALE GENOMIC DNA]</scope>
    <source>
        <strain evidence="2">cv. Niubang</strain>
    </source>
</reference>
<accession>A0ACB9CHP5</accession>
<name>A0ACB9CHP5_ARCLA</name>
<gene>
    <name evidence="1" type="ORF">L6452_13248</name>
</gene>
<dbReference type="EMBL" id="CM042050">
    <property type="protein sequence ID" value="KAI3733792.1"/>
    <property type="molecule type" value="Genomic_DNA"/>
</dbReference>
<reference evidence="2" key="1">
    <citation type="journal article" date="2022" name="Mol. Ecol. Resour.">
        <title>The genomes of chicory, endive, great burdock and yacon provide insights into Asteraceae palaeo-polyploidization history and plant inulin production.</title>
        <authorList>
            <person name="Fan W."/>
            <person name="Wang S."/>
            <person name="Wang H."/>
            <person name="Wang A."/>
            <person name="Jiang F."/>
            <person name="Liu H."/>
            <person name="Zhao H."/>
            <person name="Xu D."/>
            <person name="Zhang Y."/>
        </authorList>
    </citation>
    <scope>NUCLEOTIDE SEQUENCE [LARGE SCALE GENOMIC DNA]</scope>
    <source>
        <strain evidence="2">cv. Niubang</strain>
    </source>
</reference>